<feature type="compositionally biased region" description="Low complexity" evidence="1">
    <location>
        <begin position="109"/>
        <end position="119"/>
    </location>
</feature>
<evidence type="ECO:0000313" key="2">
    <source>
        <dbReference type="EMBL" id="CAE4576980.1"/>
    </source>
</evidence>
<feature type="region of interest" description="Disordered" evidence="1">
    <location>
        <begin position="104"/>
        <end position="128"/>
    </location>
</feature>
<evidence type="ECO:0000256" key="1">
    <source>
        <dbReference type="SAM" id="MobiDB-lite"/>
    </source>
</evidence>
<reference evidence="2" key="1">
    <citation type="submission" date="2021-01" db="EMBL/GenBank/DDBJ databases">
        <authorList>
            <person name="Corre E."/>
            <person name="Pelletier E."/>
            <person name="Niang G."/>
            <person name="Scheremetjew M."/>
            <person name="Finn R."/>
            <person name="Kale V."/>
            <person name="Holt S."/>
            <person name="Cochrane G."/>
            <person name="Meng A."/>
            <person name="Brown T."/>
            <person name="Cohen L."/>
        </authorList>
    </citation>
    <scope>NUCLEOTIDE SEQUENCE</scope>
    <source>
        <strain evidence="2">CCMP3105</strain>
    </source>
</reference>
<proteinExistence type="predicted"/>
<organism evidence="2">
    <name type="scientific">Alexandrium monilatum</name>
    <dbReference type="NCBI Taxonomy" id="311494"/>
    <lineage>
        <taxon>Eukaryota</taxon>
        <taxon>Sar</taxon>
        <taxon>Alveolata</taxon>
        <taxon>Dinophyceae</taxon>
        <taxon>Gonyaulacales</taxon>
        <taxon>Pyrocystaceae</taxon>
        <taxon>Alexandrium</taxon>
    </lineage>
</organism>
<sequence length="227" mass="24161">MAVTPIAGKLYGDGTGRDGYIIRDKEFVHGAAGAHHHPPDGSHWYPSLRDYATPRKTGKEAAGFDPAGPCVEIPNGAASRQCTSVGAVPCGPCVVEPTRTHRRGRVPIGGAPRAVVAPGPRGGPPLTPRRAEAVPLWVEQGRALWGLQEPGGPYIDRRRHRAARMERNSCGSSPQPTSHFDCQAPKSTTAARAAVRAAGAQARAASEMRVDALRESKGRTELRHVPR</sequence>
<gene>
    <name evidence="2" type="ORF">AMON00008_LOCUS16600</name>
</gene>
<dbReference type="AlphaFoldDB" id="A0A7S4QBR6"/>
<protein>
    <submittedName>
        <fullName evidence="2">Uncharacterized protein</fullName>
    </submittedName>
</protein>
<dbReference type="EMBL" id="HBNR01024719">
    <property type="protein sequence ID" value="CAE4576980.1"/>
    <property type="molecule type" value="Transcribed_RNA"/>
</dbReference>
<accession>A0A7S4QBR6</accession>
<name>A0A7S4QBR6_9DINO</name>